<sequence length="204" mass="24068">MNFTDLEIDKISNAPLKFQVDFRDSQLKIQNFESPRASFSKKEKRNRKFFLKRSVFLVQICKQTGNIELKLGSDFLHIEIMQGGHLPLNQYNIKDIRSETFVNDHDFKEQNVENSLKLASNHLRKKIKEIHHIKSSYGHSQYQSKDFQRLNENLKGNLKGNFTNIFDQSDCHQRVTTDKIQAIEEAKKILKAQHQDIKNFLYKK</sequence>
<dbReference type="OrthoDB" id="301289at2759"/>
<accession>A0A8S1QI10</accession>
<dbReference type="Proteomes" id="UP000692954">
    <property type="component" value="Unassembled WGS sequence"/>
</dbReference>
<comment type="caution">
    <text evidence="1">The sequence shown here is derived from an EMBL/GenBank/DDBJ whole genome shotgun (WGS) entry which is preliminary data.</text>
</comment>
<organism evidence="1 2">
    <name type="scientific">Paramecium sonneborni</name>
    <dbReference type="NCBI Taxonomy" id="65129"/>
    <lineage>
        <taxon>Eukaryota</taxon>
        <taxon>Sar</taxon>
        <taxon>Alveolata</taxon>
        <taxon>Ciliophora</taxon>
        <taxon>Intramacronucleata</taxon>
        <taxon>Oligohymenophorea</taxon>
        <taxon>Peniculida</taxon>
        <taxon>Parameciidae</taxon>
        <taxon>Paramecium</taxon>
    </lineage>
</organism>
<evidence type="ECO:0000313" key="1">
    <source>
        <dbReference type="EMBL" id="CAD8114864.1"/>
    </source>
</evidence>
<evidence type="ECO:0000313" key="2">
    <source>
        <dbReference type="Proteomes" id="UP000692954"/>
    </source>
</evidence>
<keyword evidence="2" id="KW-1185">Reference proteome</keyword>
<reference evidence="1" key="1">
    <citation type="submission" date="2021-01" db="EMBL/GenBank/DDBJ databases">
        <authorList>
            <consortium name="Genoscope - CEA"/>
            <person name="William W."/>
        </authorList>
    </citation>
    <scope>NUCLEOTIDE SEQUENCE</scope>
</reference>
<proteinExistence type="predicted"/>
<gene>
    <name evidence="1" type="ORF">PSON_ATCC_30995.1.T1070011</name>
</gene>
<dbReference type="AlphaFoldDB" id="A0A8S1QI10"/>
<name>A0A8S1QI10_9CILI</name>
<protein>
    <submittedName>
        <fullName evidence="1">Uncharacterized protein</fullName>
    </submittedName>
</protein>
<dbReference type="EMBL" id="CAJJDN010000107">
    <property type="protein sequence ID" value="CAD8114864.1"/>
    <property type="molecule type" value="Genomic_DNA"/>
</dbReference>